<feature type="domain" description="CRAL/TRIO N-terminal" evidence="1">
    <location>
        <begin position="314"/>
        <end position="339"/>
    </location>
</feature>
<dbReference type="InterPro" id="IPR046830">
    <property type="entry name" value="Calmod_bind_M"/>
</dbReference>
<dbReference type="Pfam" id="PF20451">
    <property type="entry name" value="Calmod_bind_M"/>
    <property type="match status" value="1"/>
</dbReference>
<dbReference type="EMBL" id="JAUIZM010000011">
    <property type="protein sequence ID" value="KAK1356520.1"/>
    <property type="molecule type" value="Genomic_DNA"/>
</dbReference>
<proteinExistence type="predicted"/>
<dbReference type="GO" id="GO:0043565">
    <property type="term" value="F:sequence-specific DNA binding"/>
    <property type="evidence" value="ECO:0007669"/>
    <property type="project" value="TreeGrafter"/>
</dbReference>
<comment type="caution">
    <text evidence="2">The sequence shown here is derived from an EMBL/GenBank/DDBJ whole genome shotgun (WGS) entry which is preliminary data.</text>
</comment>
<dbReference type="Proteomes" id="UP001237642">
    <property type="component" value="Unassembled WGS sequence"/>
</dbReference>
<name>A0AAD8LZS1_9APIA</name>
<dbReference type="Pfam" id="PF07887">
    <property type="entry name" value="Calmodulin_bind"/>
    <property type="match status" value="1"/>
</dbReference>
<dbReference type="SUPFAM" id="SSF46938">
    <property type="entry name" value="CRAL/TRIO N-terminal domain"/>
    <property type="match status" value="1"/>
</dbReference>
<evidence type="ECO:0000313" key="2">
    <source>
        <dbReference type="EMBL" id="KAK1356520.1"/>
    </source>
</evidence>
<dbReference type="PANTHER" id="PTHR31713">
    <property type="entry name" value="OS02G0177800 PROTEIN"/>
    <property type="match status" value="1"/>
</dbReference>
<dbReference type="InterPro" id="IPR011074">
    <property type="entry name" value="CRAL/TRIO_N_dom"/>
</dbReference>
<dbReference type="SMART" id="SM01100">
    <property type="entry name" value="CRAL_TRIO_N"/>
    <property type="match status" value="1"/>
</dbReference>
<dbReference type="GO" id="GO:0016491">
    <property type="term" value="F:oxidoreductase activity"/>
    <property type="evidence" value="ECO:0007669"/>
    <property type="project" value="InterPro"/>
</dbReference>
<dbReference type="GO" id="GO:0005634">
    <property type="term" value="C:nucleus"/>
    <property type="evidence" value="ECO:0007669"/>
    <property type="project" value="TreeGrafter"/>
</dbReference>
<gene>
    <name evidence="2" type="ORF">POM88_049776</name>
</gene>
<dbReference type="PANTHER" id="PTHR31713:SF14">
    <property type="entry name" value="CALMODULIN-BINDING PROTEIN 60 A"/>
    <property type="match status" value="1"/>
</dbReference>
<dbReference type="InterPro" id="IPR036273">
    <property type="entry name" value="CRAL/TRIO_N_dom_sf"/>
</dbReference>
<dbReference type="GO" id="GO:0080142">
    <property type="term" value="P:regulation of salicylic acid biosynthetic process"/>
    <property type="evidence" value="ECO:0007669"/>
    <property type="project" value="TreeGrafter"/>
</dbReference>
<dbReference type="Gene3D" id="3.40.525.10">
    <property type="entry name" value="CRAL-TRIO lipid binding domain"/>
    <property type="match status" value="1"/>
</dbReference>
<evidence type="ECO:0000313" key="3">
    <source>
        <dbReference type="Proteomes" id="UP001237642"/>
    </source>
</evidence>
<reference evidence="2" key="1">
    <citation type="submission" date="2023-02" db="EMBL/GenBank/DDBJ databases">
        <title>Genome of toxic invasive species Heracleum sosnowskyi carries increased number of genes despite the absence of recent whole-genome duplications.</title>
        <authorList>
            <person name="Schelkunov M."/>
            <person name="Shtratnikova V."/>
            <person name="Makarenko M."/>
            <person name="Klepikova A."/>
            <person name="Omelchenko D."/>
            <person name="Novikova G."/>
            <person name="Obukhova E."/>
            <person name="Bogdanov V."/>
            <person name="Penin A."/>
            <person name="Logacheva M."/>
        </authorList>
    </citation>
    <scope>NUCLEOTIDE SEQUENCE</scope>
    <source>
        <strain evidence="2">Hsosn_3</strain>
        <tissue evidence="2">Leaf</tissue>
    </source>
</reference>
<dbReference type="SUPFAM" id="SSF53720">
    <property type="entry name" value="ALDH-like"/>
    <property type="match status" value="1"/>
</dbReference>
<protein>
    <recommendedName>
        <fullName evidence="1">CRAL/TRIO N-terminal domain-containing protein</fullName>
    </recommendedName>
</protein>
<dbReference type="InterPro" id="IPR016161">
    <property type="entry name" value="Ald_DH/histidinol_DH"/>
</dbReference>
<dbReference type="AlphaFoldDB" id="A0AAD8LZS1"/>
<dbReference type="Gene3D" id="3.40.605.10">
    <property type="entry name" value="Aldehyde Dehydrogenase, Chain A, domain 1"/>
    <property type="match status" value="1"/>
</dbReference>
<dbReference type="InterPro" id="IPR016162">
    <property type="entry name" value="Ald_DH_N"/>
</dbReference>
<reference evidence="2" key="2">
    <citation type="submission" date="2023-05" db="EMBL/GenBank/DDBJ databases">
        <authorList>
            <person name="Schelkunov M.I."/>
        </authorList>
    </citation>
    <scope>NUCLEOTIDE SEQUENCE</scope>
    <source>
        <strain evidence="2">Hsosn_3</strain>
        <tissue evidence="2">Leaf</tissue>
    </source>
</reference>
<sequence length="353" mass="40277">MCVCKDLLIAGSVKEEVDLAVRRHINCMNWDSFSEEMQPPDSKNLQLQFSESISLPVFTGSRIEGDQGTAMKVTLVDAVSGQVVTRVRTSSANVEIVVLEGDFGSFVIKNYVVDKPATLNMLNWFNIDKDWRLEKISKDGAFHKRLSAENVKTVKDFLTLLFLDPQSYVIYGALLLPCLSMFSQALAEMKSINLFGVHQICRNSIALEQAIYSQERSKILLDIADALQANEKQILTENEADVAAAQVAGYEKSLISRLAMKPEKVANLAKAIRVLANMEEPIGRVLTKTEEKSAVHELRQKFIDKDLFPARHDEYHTLLRFLKTRDFDFEKISQMWEEMLKWRHEYGTDSYWR</sequence>
<dbReference type="InterPro" id="IPR012416">
    <property type="entry name" value="CBP60"/>
</dbReference>
<organism evidence="2 3">
    <name type="scientific">Heracleum sosnowskyi</name>
    <dbReference type="NCBI Taxonomy" id="360622"/>
    <lineage>
        <taxon>Eukaryota</taxon>
        <taxon>Viridiplantae</taxon>
        <taxon>Streptophyta</taxon>
        <taxon>Embryophyta</taxon>
        <taxon>Tracheophyta</taxon>
        <taxon>Spermatophyta</taxon>
        <taxon>Magnoliopsida</taxon>
        <taxon>eudicotyledons</taxon>
        <taxon>Gunneridae</taxon>
        <taxon>Pentapetalae</taxon>
        <taxon>asterids</taxon>
        <taxon>campanulids</taxon>
        <taxon>Apiales</taxon>
        <taxon>Apiaceae</taxon>
        <taxon>Apioideae</taxon>
        <taxon>apioid superclade</taxon>
        <taxon>Tordylieae</taxon>
        <taxon>Tordyliinae</taxon>
        <taxon>Heracleum</taxon>
    </lineage>
</organism>
<dbReference type="GO" id="GO:0005516">
    <property type="term" value="F:calmodulin binding"/>
    <property type="evidence" value="ECO:0007669"/>
    <property type="project" value="InterPro"/>
</dbReference>
<dbReference type="InterPro" id="IPR046831">
    <property type="entry name" value="Calmodulin_bind_N"/>
</dbReference>
<dbReference type="InterPro" id="IPR036865">
    <property type="entry name" value="CRAL-TRIO_dom_sf"/>
</dbReference>
<dbReference type="GO" id="GO:0003700">
    <property type="term" value="F:DNA-binding transcription factor activity"/>
    <property type="evidence" value="ECO:0007669"/>
    <property type="project" value="TreeGrafter"/>
</dbReference>
<keyword evidence="3" id="KW-1185">Reference proteome</keyword>
<accession>A0AAD8LZS1</accession>
<evidence type="ECO:0000259" key="1">
    <source>
        <dbReference type="SMART" id="SM01100"/>
    </source>
</evidence>